<protein>
    <submittedName>
        <fullName evidence="1">Uncharacterized protein</fullName>
    </submittedName>
</protein>
<dbReference type="EMBL" id="BAAAZI010000011">
    <property type="protein sequence ID" value="GAA4144481.1"/>
    <property type="molecule type" value="Genomic_DNA"/>
</dbReference>
<sequence length="96" mass="11060">MEKRKATLLLAQLSYDLFSKVKISLPEEIENAASHVARSAAETGFFILWFKIFRDEPTVMEKLLDSEYIPGTASECFKEDTYEWLNRNPANNDDPI</sequence>
<evidence type="ECO:0000313" key="1">
    <source>
        <dbReference type="EMBL" id="GAA4144481.1"/>
    </source>
</evidence>
<accession>A0ABP7Z088</accession>
<evidence type="ECO:0000313" key="2">
    <source>
        <dbReference type="Proteomes" id="UP001500101"/>
    </source>
</evidence>
<reference evidence="2" key="1">
    <citation type="journal article" date="2019" name="Int. J. Syst. Evol. Microbiol.">
        <title>The Global Catalogue of Microorganisms (GCM) 10K type strain sequencing project: providing services to taxonomists for standard genome sequencing and annotation.</title>
        <authorList>
            <consortium name="The Broad Institute Genomics Platform"/>
            <consortium name="The Broad Institute Genome Sequencing Center for Infectious Disease"/>
            <person name="Wu L."/>
            <person name="Ma J."/>
        </authorList>
    </citation>
    <scope>NUCLEOTIDE SEQUENCE [LARGE SCALE GENOMIC DNA]</scope>
    <source>
        <strain evidence="2">JCM 16704</strain>
    </source>
</reference>
<organism evidence="1 2">
    <name type="scientific">Sphingobacterium kyonggiense</name>
    <dbReference type="NCBI Taxonomy" id="714075"/>
    <lineage>
        <taxon>Bacteria</taxon>
        <taxon>Pseudomonadati</taxon>
        <taxon>Bacteroidota</taxon>
        <taxon>Sphingobacteriia</taxon>
        <taxon>Sphingobacteriales</taxon>
        <taxon>Sphingobacteriaceae</taxon>
        <taxon>Sphingobacterium</taxon>
    </lineage>
</organism>
<comment type="caution">
    <text evidence="1">The sequence shown here is derived from an EMBL/GenBank/DDBJ whole genome shotgun (WGS) entry which is preliminary data.</text>
</comment>
<keyword evidence="2" id="KW-1185">Reference proteome</keyword>
<name>A0ABP7Z088_9SPHI</name>
<dbReference type="RefSeq" id="WP_344675344.1">
    <property type="nucleotide sequence ID" value="NZ_BAAAZI010000011.1"/>
</dbReference>
<dbReference type="Proteomes" id="UP001500101">
    <property type="component" value="Unassembled WGS sequence"/>
</dbReference>
<proteinExistence type="predicted"/>
<gene>
    <name evidence="1" type="ORF">GCM10022216_27500</name>
</gene>